<keyword evidence="1" id="KW-1133">Transmembrane helix</keyword>
<gene>
    <name evidence="2" type="ORF">PCAMFM013_S011g000318</name>
</gene>
<evidence type="ECO:0000313" key="3">
    <source>
        <dbReference type="Proteomes" id="UP000053732"/>
    </source>
</evidence>
<name>A0A0G4PDJ3_PENC3</name>
<proteinExistence type="predicted"/>
<keyword evidence="3" id="KW-1185">Reference proteome</keyword>
<keyword evidence="1" id="KW-0472">Membrane</keyword>
<dbReference type="EMBL" id="HG793144">
    <property type="protein sequence ID" value="CRL24324.1"/>
    <property type="molecule type" value="Genomic_DNA"/>
</dbReference>
<sequence>MRKAAGHRENARDNQEMLADLPEDIGILCSILSFYILIYSLADRMFIHGLKALSKENVPKELAQQLEARTFPHAIHEIYSSTPASDRGLRDLVVGITMDD</sequence>
<dbReference type="STRING" id="1429867.A0A0G4PDJ3"/>
<dbReference type="AlphaFoldDB" id="A0A0G4PDJ3"/>
<protein>
    <submittedName>
        <fullName evidence="2">Str. FM013</fullName>
    </submittedName>
</protein>
<keyword evidence="1" id="KW-0812">Transmembrane</keyword>
<feature type="transmembrane region" description="Helical" evidence="1">
    <location>
        <begin position="25"/>
        <end position="42"/>
    </location>
</feature>
<evidence type="ECO:0000256" key="1">
    <source>
        <dbReference type="SAM" id="Phobius"/>
    </source>
</evidence>
<reference evidence="2 3" key="1">
    <citation type="journal article" date="2014" name="Nat. Commun.">
        <title>Multiple recent horizontal transfers of a large genomic region in cheese making fungi.</title>
        <authorList>
            <person name="Cheeseman K."/>
            <person name="Ropars J."/>
            <person name="Renault P."/>
            <person name="Dupont J."/>
            <person name="Gouzy J."/>
            <person name="Branca A."/>
            <person name="Abraham A.L."/>
            <person name="Ceppi M."/>
            <person name="Conseiller E."/>
            <person name="Debuchy R."/>
            <person name="Malagnac F."/>
            <person name="Goarin A."/>
            <person name="Silar P."/>
            <person name="Lacoste S."/>
            <person name="Sallet E."/>
            <person name="Bensimon A."/>
            <person name="Giraud T."/>
            <person name="Brygoo Y."/>
        </authorList>
    </citation>
    <scope>NUCLEOTIDE SEQUENCE [LARGE SCALE GENOMIC DNA]</scope>
    <source>
        <strain evidence="3">FM 013</strain>
    </source>
</reference>
<organism evidence="2 3">
    <name type="scientific">Penicillium camemberti (strain FM 013)</name>
    <dbReference type="NCBI Taxonomy" id="1429867"/>
    <lineage>
        <taxon>Eukaryota</taxon>
        <taxon>Fungi</taxon>
        <taxon>Dikarya</taxon>
        <taxon>Ascomycota</taxon>
        <taxon>Pezizomycotina</taxon>
        <taxon>Eurotiomycetes</taxon>
        <taxon>Eurotiomycetidae</taxon>
        <taxon>Eurotiales</taxon>
        <taxon>Aspergillaceae</taxon>
        <taxon>Penicillium</taxon>
    </lineage>
</organism>
<evidence type="ECO:0000313" key="2">
    <source>
        <dbReference type="EMBL" id="CRL24324.1"/>
    </source>
</evidence>
<dbReference type="Proteomes" id="UP000053732">
    <property type="component" value="Unassembled WGS sequence"/>
</dbReference>
<accession>A0A0G4PDJ3</accession>